<dbReference type="PANTHER" id="PTHR24223:SF399">
    <property type="entry name" value="ABC TRANSPORTER ATNG"/>
    <property type="match status" value="1"/>
</dbReference>
<accession>A0A5N7CTG4</accession>
<reference evidence="9 10" key="1">
    <citation type="submission" date="2019-04" db="EMBL/GenBank/DDBJ databases">
        <authorList>
            <consortium name="DOE Joint Genome Institute"/>
            <person name="Mondo S."/>
            <person name="Kjaerbolling I."/>
            <person name="Vesth T."/>
            <person name="Frisvad J.C."/>
            <person name="Nybo J.L."/>
            <person name="Theobald S."/>
            <person name="Kildgaard S."/>
            <person name="Isbrandt T."/>
            <person name="Kuo A."/>
            <person name="Sato A."/>
            <person name="Lyhne E.K."/>
            <person name="Kogle M.E."/>
            <person name="Wiebenga A."/>
            <person name="Kun R.S."/>
            <person name="Lubbers R.J."/>
            <person name="Makela M.R."/>
            <person name="Barry K."/>
            <person name="Chovatia M."/>
            <person name="Clum A."/>
            <person name="Daum C."/>
            <person name="Haridas S."/>
            <person name="He G."/>
            <person name="LaButti K."/>
            <person name="Lipzen A."/>
            <person name="Riley R."/>
            <person name="Salamov A."/>
            <person name="Simmons B.A."/>
            <person name="Magnuson J.K."/>
            <person name="Henrissat B."/>
            <person name="Mortensen U.H."/>
            <person name="Larsen T.O."/>
            <person name="Devries R.P."/>
            <person name="Grigoriev I.V."/>
            <person name="Machida M."/>
            <person name="Baker S.E."/>
            <person name="Andersen M.R."/>
            <person name="Cantor M.N."/>
            <person name="Hua S.X."/>
        </authorList>
    </citation>
    <scope>NUCLEOTIDE SEQUENCE [LARGE SCALE GENOMIC DNA]</scope>
    <source>
        <strain evidence="9 10">CBS 119388</strain>
    </source>
</reference>
<sequence>MARQRTVSAHASTCLITEHNKFGPIVDENCYNGLDFTLLFEESFMVIAPAIFAIALLAWRIWHLQSQPTKVARGLLFWSKIILYSLQLSTQAIILGLCTVGPRTSLTYSSVILSILATIMCMYGSHLEHSRTPCPSAILVLYPTVMIPFEAVHVRSLWSIDGLRHIAVMVLISLGVKFILVIVESLPKMRLRYPGHSIRSPEEMEGPLGRAFLFWLNPLFLLGMRNKLRLQDLFPEVGKLSLSSDEQSLLKFWNQCANKKKPHALAFLIMKAFKSEIISCIWPRLAYSGFVIAQPYLIRRAVTLFALPHGKNSHDRGVLLILAFLLVYGGMGISLAISKHKAARLIAMMRSSLTMMIYDKTMRLPASYGQDKVLTTIGTDIERMALGLYTYYECWAAPIELGLFFWMIYRELYETSIAAMLLSAFAVVGVVLLAPYAVKKQTFWIDAIQKRVAVTAELINGAKGVKMSGLTDRLHTILTGLRLEEISISRDYRSVVTGIFTLANTHSILTPTVSFAIYMFVSRSKNGAIGTLDSPRAFTCLALLELCGETLLSLLQAISNVSSAVGCIDHIQELLCEDEHRDQRIITSQPLLAGMPCIIAHDFSAGWEGPIIRKASFIIPCNSLTMLIGPVGCGKSTLLRAILGETTHNKGSIIVNTANIAYCSQTPWLVNGTVRENVLGSNAYWDDWYRMVIEACCLQVDIAQLVNGDDTIVGSKGLSLSGGQKQRLALARAVYSGHSLVILDDVLTGSDAATEDHIFERLLSPCGLLRKLGTTVVMATSLTQRIQHADHVITLGSDGFIIAQDTNSNTGVGHDPGKKYSMDVAPGFKTKAGRRITITNLNAESTCSMNPATNTPVDDSLGDDARHSGDFATYKYYFSAAPWHRWVVFLVALAVGVSTKIFMSTWIKWWAHDNDIEPNRNLKMRVVVDCTLCAIYATMFWISQWIMIHGVTAKTMITLHQRLLVAVIRAPMSFFSRTDSGTIMNRFKSDLELIDFELPLVVFITIATSMECVGAIVVVIVNVHYMAAVIPISIIIIGAVEIFYLRTSRQLRILDLEAKAPILRHAMDTVGGLVTIRAFGWQNQYRNLANTNLEVSQRPFYLLMVAQVWLGLVLDFVMTGFAVVLMGIGVAKLGNVSAGDMGLALTSTINIGIWMKTLIKFWMSLETSLGAVARVKDFEQNLESEDLPGERKIPPAIWPAQGKIEFREVTASYGRSSNHVLQQVSFTARPGEKIAICGRTGSGKSTLVAALFHMIDLSGGQILLDGLDITTISRQRLRASLNGLPQDSFLLNGWTIRENVDFFTSTSDATIVSALKAVHLWDIVEGKDGLDTVVHESTFSHGQRQLACLARALVRHGNVLVLDEATSSVDESTEQLMQTLVRSHFSRHTILAVTHRPSTVLDFDRVLVMEGGRIVENDHPQKLLKRETRFSNFLRVSDHDAIL</sequence>
<dbReference type="InterPro" id="IPR011527">
    <property type="entry name" value="ABC1_TM_dom"/>
</dbReference>
<dbReference type="InterPro" id="IPR003439">
    <property type="entry name" value="ABC_transporter-like_ATP-bd"/>
</dbReference>
<dbReference type="Pfam" id="PF00664">
    <property type="entry name" value="ABC_membrane"/>
    <property type="match status" value="1"/>
</dbReference>
<evidence type="ECO:0000256" key="7">
    <source>
        <dbReference type="ARBA" id="ARBA00022989"/>
    </source>
</evidence>
<evidence type="ECO:0000256" key="1">
    <source>
        <dbReference type="ARBA" id="ARBA00004651"/>
    </source>
</evidence>
<dbReference type="PANTHER" id="PTHR24223">
    <property type="entry name" value="ATP-BINDING CASSETTE SUB-FAMILY C"/>
    <property type="match status" value="1"/>
</dbReference>
<keyword evidence="10" id="KW-1185">Reference proteome</keyword>
<proteinExistence type="predicted"/>
<dbReference type="InterPro" id="IPR056227">
    <property type="entry name" value="TMD0_ABC"/>
</dbReference>
<evidence type="ECO:0000256" key="6">
    <source>
        <dbReference type="ARBA" id="ARBA00022840"/>
    </source>
</evidence>
<keyword evidence="9" id="KW-0378">Hydrolase</keyword>
<comment type="subcellular location">
    <subcellularLocation>
        <location evidence="1">Cell membrane</location>
        <topology evidence="1">Multi-pass membrane protein</topology>
    </subcellularLocation>
</comment>
<keyword evidence="5" id="KW-0547">Nucleotide-binding</keyword>
<keyword evidence="3" id="KW-1003">Cell membrane</keyword>
<dbReference type="PROSITE" id="PS00211">
    <property type="entry name" value="ABC_TRANSPORTER_1"/>
    <property type="match status" value="2"/>
</dbReference>
<dbReference type="OrthoDB" id="6500128at2759"/>
<evidence type="ECO:0000313" key="10">
    <source>
        <dbReference type="Proteomes" id="UP000325579"/>
    </source>
</evidence>
<evidence type="ECO:0000256" key="2">
    <source>
        <dbReference type="ARBA" id="ARBA00022448"/>
    </source>
</evidence>
<dbReference type="InterPro" id="IPR036640">
    <property type="entry name" value="ABC1_TM_sf"/>
</dbReference>
<dbReference type="InterPro" id="IPR044726">
    <property type="entry name" value="ABCC_6TM_D2"/>
</dbReference>
<keyword evidence="8" id="KW-0472">Membrane</keyword>
<keyword evidence="4" id="KW-0812">Transmembrane</keyword>
<dbReference type="CDD" id="cd18580">
    <property type="entry name" value="ABC_6TM_ABCC_D2"/>
    <property type="match status" value="1"/>
</dbReference>
<dbReference type="EMBL" id="ML736894">
    <property type="protein sequence ID" value="KAE8397460.1"/>
    <property type="molecule type" value="Genomic_DNA"/>
</dbReference>
<dbReference type="InterPro" id="IPR017871">
    <property type="entry name" value="ABC_transporter-like_CS"/>
</dbReference>
<dbReference type="GO" id="GO:0005886">
    <property type="term" value="C:plasma membrane"/>
    <property type="evidence" value="ECO:0007669"/>
    <property type="project" value="UniProtKB-SubCell"/>
</dbReference>
<name>A0A5N7CTG4_9EURO</name>
<dbReference type="RefSeq" id="XP_031934779.1">
    <property type="nucleotide sequence ID" value="XM_032089074.1"/>
</dbReference>
<dbReference type="SMART" id="SM00382">
    <property type="entry name" value="AAA"/>
    <property type="match status" value="2"/>
</dbReference>
<dbReference type="InterPro" id="IPR003593">
    <property type="entry name" value="AAA+_ATPase"/>
</dbReference>
<dbReference type="Pfam" id="PF24357">
    <property type="entry name" value="TMD0_ABC"/>
    <property type="match status" value="1"/>
</dbReference>
<keyword evidence="7" id="KW-1133">Transmembrane helix</keyword>
<dbReference type="SUPFAM" id="SSF90123">
    <property type="entry name" value="ABC transporter transmembrane region"/>
    <property type="match status" value="2"/>
</dbReference>
<dbReference type="GO" id="GO:0005524">
    <property type="term" value="F:ATP binding"/>
    <property type="evidence" value="ECO:0007669"/>
    <property type="project" value="UniProtKB-KW"/>
</dbReference>
<keyword evidence="2" id="KW-0813">Transport</keyword>
<dbReference type="FunFam" id="3.40.50.300:FF:000838">
    <property type="entry name" value="ABC multidrug transporter (Eurofung)"/>
    <property type="match status" value="1"/>
</dbReference>
<gene>
    <name evidence="9" type="ORF">BDV37DRAFT_291976</name>
</gene>
<dbReference type="Gene3D" id="1.20.1560.10">
    <property type="entry name" value="ABC transporter type 1, transmembrane domain"/>
    <property type="match status" value="2"/>
</dbReference>
<dbReference type="Proteomes" id="UP000325579">
    <property type="component" value="Unassembled WGS sequence"/>
</dbReference>
<evidence type="ECO:0000313" key="9">
    <source>
        <dbReference type="EMBL" id="KAE8397460.1"/>
    </source>
</evidence>
<evidence type="ECO:0000256" key="8">
    <source>
        <dbReference type="ARBA" id="ARBA00023136"/>
    </source>
</evidence>
<accession>A0A5N6I780</accession>
<organism evidence="9 10">
    <name type="scientific">Aspergillus pseudonomiae</name>
    <dbReference type="NCBI Taxonomy" id="1506151"/>
    <lineage>
        <taxon>Eukaryota</taxon>
        <taxon>Fungi</taxon>
        <taxon>Dikarya</taxon>
        <taxon>Ascomycota</taxon>
        <taxon>Pezizomycotina</taxon>
        <taxon>Eurotiomycetes</taxon>
        <taxon>Eurotiomycetidae</taxon>
        <taxon>Eurotiales</taxon>
        <taxon>Aspergillaceae</taxon>
        <taxon>Aspergillus</taxon>
        <taxon>Aspergillus subgen. Circumdati</taxon>
    </lineage>
</organism>
<dbReference type="GO" id="GO:0140359">
    <property type="term" value="F:ABC-type transporter activity"/>
    <property type="evidence" value="ECO:0007669"/>
    <property type="project" value="InterPro"/>
</dbReference>
<evidence type="ECO:0000256" key="4">
    <source>
        <dbReference type="ARBA" id="ARBA00022692"/>
    </source>
</evidence>
<dbReference type="CDD" id="cd03250">
    <property type="entry name" value="ABCC_MRP_domain1"/>
    <property type="match status" value="1"/>
</dbReference>
<dbReference type="PROSITE" id="PS50929">
    <property type="entry name" value="ABC_TM1F"/>
    <property type="match status" value="2"/>
</dbReference>
<dbReference type="InterPro" id="IPR050173">
    <property type="entry name" value="ABC_transporter_C-like"/>
</dbReference>
<dbReference type="InterPro" id="IPR027417">
    <property type="entry name" value="P-loop_NTPase"/>
</dbReference>
<dbReference type="FunFam" id="1.20.1560.10:FF:000066">
    <property type="entry name" value="ABC multidrug transporter (Eurofung)"/>
    <property type="match status" value="1"/>
</dbReference>
<dbReference type="PROSITE" id="PS50893">
    <property type="entry name" value="ABC_TRANSPORTER_2"/>
    <property type="match status" value="2"/>
</dbReference>
<protein>
    <submittedName>
        <fullName evidence="9">P-loop containing nucleoside triphosphate hydrolase protein</fullName>
    </submittedName>
</protein>
<dbReference type="Pfam" id="PF00005">
    <property type="entry name" value="ABC_tran"/>
    <property type="match status" value="2"/>
</dbReference>
<dbReference type="Gene3D" id="3.40.50.300">
    <property type="entry name" value="P-loop containing nucleotide triphosphate hydrolases"/>
    <property type="match status" value="2"/>
</dbReference>
<evidence type="ECO:0000256" key="5">
    <source>
        <dbReference type="ARBA" id="ARBA00022741"/>
    </source>
</evidence>
<dbReference type="GO" id="GO:0016887">
    <property type="term" value="F:ATP hydrolysis activity"/>
    <property type="evidence" value="ECO:0007669"/>
    <property type="project" value="InterPro"/>
</dbReference>
<dbReference type="SUPFAM" id="SSF52540">
    <property type="entry name" value="P-loop containing nucleoside triphosphate hydrolases"/>
    <property type="match status" value="2"/>
</dbReference>
<keyword evidence="6" id="KW-0067">ATP-binding</keyword>
<dbReference type="CDD" id="cd03244">
    <property type="entry name" value="ABCC_MRP_domain2"/>
    <property type="match status" value="1"/>
</dbReference>
<evidence type="ECO:0000256" key="3">
    <source>
        <dbReference type="ARBA" id="ARBA00022475"/>
    </source>
</evidence>
<dbReference type="GeneID" id="43673765"/>